<evidence type="ECO:0000313" key="14">
    <source>
        <dbReference type="EMBL" id="KAK7096188.1"/>
    </source>
</evidence>
<feature type="transmembrane region" description="Helical" evidence="13">
    <location>
        <begin position="278"/>
        <end position="304"/>
    </location>
</feature>
<evidence type="ECO:0000256" key="3">
    <source>
        <dbReference type="ARBA" id="ARBA00022448"/>
    </source>
</evidence>
<feature type="transmembrane region" description="Helical" evidence="13">
    <location>
        <begin position="158"/>
        <end position="180"/>
    </location>
</feature>
<feature type="transmembrane region" description="Helical" evidence="13">
    <location>
        <begin position="192"/>
        <end position="218"/>
    </location>
</feature>
<evidence type="ECO:0000256" key="8">
    <source>
        <dbReference type="ARBA" id="ARBA00023065"/>
    </source>
</evidence>
<dbReference type="PANTHER" id="PTHR42985:SF40">
    <property type="entry name" value="LD47995P-RELATED"/>
    <property type="match status" value="1"/>
</dbReference>
<feature type="transmembrane region" description="Helical" evidence="13">
    <location>
        <begin position="415"/>
        <end position="435"/>
    </location>
</feature>
<evidence type="ECO:0000313" key="15">
    <source>
        <dbReference type="Proteomes" id="UP001374579"/>
    </source>
</evidence>
<comment type="subcellular location">
    <subcellularLocation>
        <location evidence="1">Cell membrane</location>
        <topology evidence="1">Multi-pass membrane protein</topology>
    </subcellularLocation>
</comment>
<feature type="transmembrane region" description="Helical" evidence="13">
    <location>
        <begin position="442"/>
        <end position="464"/>
    </location>
</feature>
<sequence length="663" mass="71969">MVEQRHFGVWDYVVFSLMLAVSAAIGIFYGCRGSKQKTTKEFLMANRSMSIVPVAISILVSFMSAILILGTPAEMYTAGTEYFVYLGGIILAIIIAAQVFVPLLYPLKLTSSFEYLELRFNSKWAKLTGTLILIVQQILYMGIASFAPSTALEAVTGFPVWATIIIVGLVSTFYTTLGGMKAVVWTDVFQSVVMLAGLLAIVIEGVSRVGGMATVWQINYDWERINFFDFNPDPTQRHSFWSLVVGGMVGWTATYGCNQASVQRYCALRSVQKAKISVMLNILGVTVLLTITCLTGIIIFAYYVKQGCDPFTTGIVDNSNQIIPYFVMEVLNFPGLPGLFISCLFSGALSTMSSCLNALAAVTWEDFLKPFLGHRLTEGQKTWVTKLLVLVFGGAGIGMAFMAQGLGGTVLQASLSFTGAASGPVLGLFLLGGLFPWANGYGAIVGGLLGLFFPLWISIGAYNLPAAPYTLPFPTNSCVAPNISMTTMAMTTASGITLDVLSSTTPALPYEASGIELLYTVSYLWYPSIGAATVIIVGLIVSFATGPMNIDEIDPKYLIPLFDRLFCCLPASWRRTLRCKKEFPRPEDIRAGDDSDVYDSEFVVPTTDEKPSQQPFTVMATDVYPNGKGPLTSYDSLGEKDVGNDAVSTENMSNGTYKYTTHL</sequence>
<evidence type="ECO:0000256" key="5">
    <source>
        <dbReference type="ARBA" id="ARBA00022692"/>
    </source>
</evidence>
<keyword evidence="4" id="KW-1003">Cell membrane</keyword>
<feature type="transmembrane region" description="Helical" evidence="13">
    <location>
        <begin position="127"/>
        <end position="146"/>
    </location>
</feature>
<evidence type="ECO:0000256" key="6">
    <source>
        <dbReference type="ARBA" id="ARBA00022989"/>
    </source>
</evidence>
<evidence type="ECO:0000256" key="13">
    <source>
        <dbReference type="SAM" id="Phobius"/>
    </source>
</evidence>
<feature type="transmembrane region" description="Helical" evidence="13">
    <location>
        <begin position="523"/>
        <end position="546"/>
    </location>
</feature>
<proteinExistence type="inferred from homology"/>
<reference evidence="14 15" key="1">
    <citation type="submission" date="2024-02" db="EMBL/GenBank/DDBJ databases">
        <title>Chromosome-scale genome assembly of the rough periwinkle Littorina saxatilis.</title>
        <authorList>
            <person name="De Jode A."/>
            <person name="Faria R."/>
            <person name="Formenti G."/>
            <person name="Sims Y."/>
            <person name="Smith T.P."/>
            <person name="Tracey A."/>
            <person name="Wood J.M.D."/>
            <person name="Zagrodzka Z.B."/>
            <person name="Johannesson K."/>
            <person name="Butlin R.K."/>
            <person name="Leder E.H."/>
        </authorList>
    </citation>
    <scope>NUCLEOTIDE SEQUENCE [LARGE SCALE GENOMIC DNA]</scope>
    <source>
        <strain evidence="14">Snail1</strain>
        <tissue evidence="14">Muscle</tissue>
    </source>
</reference>
<dbReference type="Proteomes" id="UP001374579">
    <property type="component" value="Unassembled WGS sequence"/>
</dbReference>
<dbReference type="PROSITE" id="PS50283">
    <property type="entry name" value="NA_SOLUT_SYMP_3"/>
    <property type="match status" value="1"/>
</dbReference>
<feature type="transmembrane region" description="Helical" evidence="13">
    <location>
        <begin position="82"/>
        <end position="107"/>
    </location>
</feature>
<feature type="transmembrane region" description="Helical" evidence="13">
    <location>
        <begin position="383"/>
        <end position="403"/>
    </location>
</feature>
<dbReference type="NCBIfam" id="TIGR00813">
    <property type="entry name" value="sss"/>
    <property type="match status" value="1"/>
</dbReference>
<keyword evidence="6 13" id="KW-1133">Transmembrane helix</keyword>
<dbReference type="Pfam" id="PF00474">
    <property type="entry name" value="SSF"/>
    <property type="match status" value="1"/>
</dbReference>
<dbReference type="CDD" id="cd11492">
    <property type="entry name" value="SLC5sbd_NIS-SMVT"/>
    <property type="match status" value="1"/>
</dbReference>
<keyword evidence="9 13" id="KW-0472">Membrane</keyword>
<feature type="region of interest" description="Disordered" evidence="12">
    <location>
        <begin position="634"/>
        <end position="653"/>
    </location>
</feature>
<evidence type="ECO:0000256" key="7">
    <source>
        <dbReference type="ARBA" id="ARBA00023053"/>
    </source>
</evidence>
<gene>
    <name evidence="14" type="ORF">V1264_005512</name>
</gene>
<comment type="similarity">
    <text evidence="2 11">Belongs to the sodium:solute symporter (SSF) (TC 2.A.21) family.</text>
</comment>
<keyword evidence="10" id="KW-0739">Sodium transport</keyword>
<keyword evidence="8" id="KW-0406">Ion transport</keyword>
<keyword evidence="7" id="KW-0915">Sodium</keyword>
<protein>
    <recommendedName>
        <fullName evidence="16">Sodium-coupled monocarboxylate transporter 1</fullName>
    </recommendedName>
</protein>
<dbReference type="PANTHER" id="PTHR42985">
    <property type="entry name" value="SODIUM-COUPLED MONOCARBOXYLATE TRANSPORTER"/>
    <property type="match status" value="1"/>
</dbReference>
<evidence type="ECO:0000256" key="12">
    <source>
        <dbReference type="SAM" id="MobiDB-lite"/>
    </source>
</evidence>
<evidence type="ECO:0000256" key="11">
    <source>
        <dbReference type="RuleBase" id="RU362091"/>
    </source>
</evidence>
<dbReference type="Gene3D" id="1.20.1730.10">
    <property type="entry name" value="Sodium/glucose cotransporter"/>
    <property type="match status" value="1"/>
</dbReference>
<feature type="transmembrane region" description="Helical" evidence="13">
    <location>
        <begin position="12"/>
        <end position="31"/>
    </location>
</feature>
<organism evidence="14 15">
    <name type="scientific">Littorina saxatilis</name>
    <dbReference type="NCBI Taxonomy" id="31220"/>
    <lineage>
        <taxon>Eukaryota</taxon>
        <taxon>Metazoa</taxon>
        <taxon>Spiralia</taxon>
        <taxon>Lophotrochozoa</taxon>
        <taxon>Mollusca</taxon>
        <taxon>Gastropoda</taxon>
        <taxon>Caenogastropoda</taxon>
        <taxon>Littorinimorpha</taxon>
        <taxon>Littorinoidea</taxon>
        <taxon>Littorinidae</taxon>
        <taxon>Littorina</taxon>
    </lineage>
</organism>
<accession>A0AAN9AZB3</accession>
<dbReference type="PROSITE" id="PS51257">
    <property type="entry name" value="PROKAR_LIPOPROTEIN"/>
    <property type="match status" value="1"/>
</dbReference>
<keyword evidence="3" id="KW-0813">Transport</keyword>
<evidence type="ECO:0000256" key="2">
    <source>
        <dbReference type="ARBA" id="ARBA00006434"/>
    </source>
</evidence>
<evidence type="ECO:0000256" key="1">
    <source>
        <dbReference type="ARBA" id="ARBA00004651"/>
    </source>
</evidence>
<evidence type="ECO:0000256" key="10">
    <source>
        <dbReference type="ARBA" id="ARBA00023201"/>
    </source>
</evidence>
<dbReference type="GO" id="GO:0005886">
    <property type="term" value="C:plasma membrane"/>
    <property type="evidence" value="ECO:0007669"/>
    <property type="project" value="UniProtKB-SubCell"/>
</dbReference>
<keyword evidence="5 13" id="KW-0812">Transmembrane</keyword>
<dbReference type="InterPro" id="IPR038377">
    <property type="entry name" value="Na/Glc_symporter_sf"/>
</dbReference>
<keyword evidence="15" id="KW-1185">Reference proteome</keyword>
<dbReference type="InterPro" id="IPR001734">
    <property type="entry name" value="Na/solute_symporter"/>
</dbReference>
<evidence type="ECO:0008006" key="16">
    <source>
        <dbReference type="Google" id="ProtNLM"/>
    </source>
</evidence>
<dbReference type="EMBL" id="JBAMIC010000014">
    <property type="protein sequence ID" value="KAK7096188.1"/>
    <property type="molecule type" value="Genomic_DNA"/>
</dbReference>
<evidence type="ECO:0000256" key="9">
    <source>
        <dbReference type="ARBA" id="ARBA00023136"/>
    </source>
</evidence>
<dbReference type="GO" id="GO:0015293">
    <property type="term" value="F:symporter activity"/>
    <property type="evidence" value="ECO:0007669"/>
    <property type="project" value="TreeGrafter"/>
</dbReference>
<dbReference type="GO" id="GO:0006814">
    <property type="term" value="P:sodium ion transport"/>
    <property type="evidence" value="ECO:0007669"/>
    <property type="project" value="UniProtKB-KW"/>
</dbReference>
<name>A0AAN9AZB3_9CAEN</name>
<dbReference type="AlphaFoldDB" id="A0AAN9AZB3"/>
<evidence type="ECO:0000256" key="4">
    <source>
        <dbReference type="ARBA" id="ARBA00022475"/>
    </source>
</evidence>
<comment type="caution">
    <text evidence="14">The sequence shown here is derived from an EMBL/GenBank/DDBJ whole genome shotgun (WGS) entry which is preliminary data.</text>
</comment>
<dbReference type="InterPro" id="IPR051163">
    <property type="entry name" value="Sodium:Solute_Symporter_SSF"/>
</dbReference>
<feature type="transmembrane region" description="Helical" evidence="13">
    <location>
        <begin position="51"/>
        <end position="70"/>
    </location>
</feature>